<dbReference type="Proteomes" id="UP000001310">
    <property type="component" value="Segment"/>
</dbReference>
<accession>A7WK91</accession>
<feature type="transmembrane region" description="Helical" evidence="1">
    <location>
        <begin position="7"/>
        <end position="27"/>
    </location>
</feature>
<keyword evidence="1" id="KW-1133">Transmembrane helix</keyword>
<feature type="transmembrane region" description="Helical" evidence="1">
    <location>
        <begin position="62"/>
        <end position="81"/>
    </location>
</feature>
<dbReference type="EMBL" id="AM087120">
    <property type="protein sequence ID" value="CAJ31492.1"/>
    <property type="molecule type" value="Genomic_DNA"/>
</dbReference>
<feature type="transmembrane region" description="Helical" evidence="1">
    <location>
        <begin position="87"/>
        <end position="114"/>
    </location>
</feature>
<name>A7WK91_9VIRU</name>
<sequence>MTRITHELRFIMGIYPVAGWLVGIEIHACYPSWYVYTTIIIFSLWSLYESTINYIQNGEPRLILIVNALGVISEIDLMYLVSRNFPIVILTGKLCLAGYVYLMAYLIMGIIVNIMDLKSR</sequence>
<keyword evidence="1" id="KW-0812">Transmembrane</keyword>
<dbReference type="KEGG" id="vg:5797791"/>
<dbReference type="GeneID" id="5797791"/>
<organism evidence="2 3">
    <name type="scientific">Betalipothrixvirus acidiani</name>
    <dbReference type="NCBI Taxonomy" id="346881"/>
    <lineage>
        <taxon>Viruses</taxon>
        <taxon>Adnaviria</taxon>
        <taxon>Zilligvirae</taxon>
        <taxon>Taleaviricota</taxon>
        <taxon>Tokiviricetes</taxon>
        <taxon>Ligamenvirales</taxon>
        <taxon>Lipothrixviridae</taxon>
        <taxon>Betalipothrixvirus</taxon>
    </lineage>
</organism>
<evidence type="ECO:0000313" key="3">
    <source>
        <dbReference type="Proteomes" id="UP000001310"/>
    </source>
</evidence>
<keyword evidence="1" id="KW-0472">Membrane</keyword>
<feature type="transmembrane region" description="Helical" evidence="1">
    <location>
        <begin position="33"/>
        <end position="50"/>
    </location>
</feature>
<protein>
    <submittedName>
        <fullName evidence="2">Uncharacterized protein</fullName>
    </submittedName>
</protein>
<dbReference type="RefSeq" id="YP_001604343.1">
    <property type="nucleotide sequence ID" value="NC_010155.1"/>
</dbReference>
<reference evidence="3" key="1">
    <citation type="journal article" date="2008" name="J. Virol.">
        <title>Structure of the acidianus filamentous virus 3 and comparative genomics of related archaeal lipothrixviruses.</title>
        <authorList>
            <person name="Vestergaard G."/>
            <person name="Aramayo R."/>
            <person name="Basta T."/>
            <person name="Haring M."/>
            <person name="Peng X."/>
            <person name="Brugger K."/>
            <person name="Chen L."/>
            <person name="Rachel R."/>
            <person name="Boisset N."/>
            <person name="Garrett R.A."/>
            <person name="Prangishvili D."/>
        </authorList>
    </citation>
    <scope>NUCLEOTIDE SEQUENCE [LARGE SCALE GENOMIC DNA]</scope>
</reference>
<evidence type="ECO:0000313" key="2">
    <source>
        <dbReference type="EMBL" id="CAJ31492.1"/>
    </source>
</evidence>
<keyword evidence="3" id="KW-1185">Reference proteome</keyword>
<dbReference type="OrthoDB" id="31794at10239"/>
<proteinExistence type="predicted"/>
<evidence type="ECO:0000256" key="1">
    <source>
        <dbReference type="SAM" id="Phobius"/>
    </source>
</evidence>